<dbReference type="Gene3D" id="3.30.700.10">
    <property type="entry name" value="Glycoprotein, Type 4 Pilin"/>
    <property type="match status" value="1"/>
</dbReference>
<proteinExistence type="predicted"/>
<sequence>MEQYMKRAQSGFTLIEVMIVVAIIGILAAIAYPSYDEYVKRGNRTEGQALLNDAAARQERYFGQNNAYVTADANIAKLGLKNGNTSETGKYTLSVGSTNGDGGYTLTAEQDFGDAKCGNLTLNALGIKGNTGSKSAADCWR</sequence>
<dbReference type="InterPro" id="IPR012902">
    <property type="entry name" value="N_methyl_site"/>
</dbReference>
<keyword evidence="1" id="KW-1133">Transmembrane helix</keyword>
<evidence type="ECO:0000313" key="3">
    <source>
        <dbReference type="Proteomes" id="UP000008932"/>
    </source>
</evidence>
<dbReference type="PROSITE" id="PS00409">
    <property type="entry name" value="PROKAR_NTER_METHYL"/>
    <property type="match status" value="1"/>
</dbReference>
<reference key="2">
    <citation type="submission" date="2011-06" db="EMBL/GenBank/DDBJ databases">
        <title>Complete Genome Sequence of Pseudomonas stutzeri Strain CGMCC 1.1803.</title>
        <authorList>
            <person name="Yan Y."/>
            <person name="Chen M."/>
            <person name="Lu W."/>
            <person name="Zhang W."/>
            <person name="Ping S."/>
            <person name="Lin M."/>
        </authorList>
    </citation>
    <scope>NUCLEOTIDE SEQUENCE</scope>
    <source>
        <strain>ATCC 17588</strain>
    </source>
</reference>
<evidence type="ECO:0000256" key="1">
    <source>
        <dbReference type="SAM" id="Phobius"/>
    </source>
</evidence>
<dbReference type="PANTHER" id="PTHR30093:SF47">
    <property type="entry name" value="TYPE IV PILUS NON-CORE MINOR PILIN PILE"/>
    <property type="match status" value="1"/>
</dbReference>
<feature type="transmembrane region" description="Helical" evidence="1">
    <location>
        <begin position="12"/>
        <end position="35"/>
    </location>
</feature>
<evidence type="ECO:0000313" key="2">
    <source>
        <dbReference type="EMBL" id="AEJ04151.1"/>
    </source>
</evidence>
<dbReference type="InterPro" id="IPR045584">
    <property type="entry name" value="Pilin-like"/>
</dbReference>
<organism evidence="2 3">
    <name type="scientific">Stutzerimonas stutzeri (strain ATCC 17588 / DSM 5190 / CCUG 11256 / JCM 5965 / LMG 11199 / NBRC 14165 / NCIMB 11358 / Stanier 221)</name>
    <name type="common">Pseudomonas stutzeri</name>
    <dbReference type="NCBI Taxonomy" id="96563"/>
    <lineage>
        <taxon>Bacteria</taxon>
        <taxon>Pseudomonadati</taxon>
        <taxon>Pseudomonadota</taxon>
        <taxon>Gammaproteobacteria</taxon>
        <taxon>Pseudomonadales</taxon>
        <taxon>Pseudomonadaceae</taxon>
        <taxon>Stutzerimonas</taxon>
    </lineage>
</organism>
<reference evidence="3" key="3">
    <citation type="submission" date="2011-06" db="EMBL/GenBank/DDBJ databases">
        <title>Complete genome sequence of Pseudomonas stutzeri strain CGMCC 1.1803.</title>
        <authorList>
            <person name="Yan Y."/>
            <person name="Chen M."/>
            <person name="Lu W."/>
            <person name="Zhang W."/>
            <person name="Ping S."/>
            <person name="Lin M."/>
        </authorList>
    </citation>
    <scope>NUCLEOTIDE SEQUENCE [LARGE SCALE GENOMIC DNA]</scope>
    <source>
        <strain evidence="3">ATCC 17588 / DSM 5190 / CCUG 11256 / JCM 5965 / LMG 11199 / NCIMB 11358 / Stanier 221</strain>
    </source>
</reference>
<dbReference type="NCBIfam" id="TIGR02532">
    <property type="entry name" value="IV_pilin_GFxxxE"/>
    <property type="match status" value="1"/>
</dbReference>
<accession>F8GZ79</accession>
<dbReference type="Proteomes" id="UP000008932">
    <property type="component" value="Chromosome"/>
</dbReference>
<keyword evidence="1" id="KW-0472">Membrane</keyword>
<dbReference type="KEGG" id="psz:PSTAB_0870"/>
<keyword evidence="1" id="KW-0812">Transmembrane</keyword>
<dbReference type="AlphaFoldDB" id="F8GZ79"/>
<gene>
    <name evidence="2" type="primary">pilE</name>
    <name evidence="2" type="ordered locus">PSTAB_0870</name>
</gene>
<dbReference type="Pfam" id="PF16732">
    <property type="entry name" value="ComP_DUS"/>
    <property type="match status" value="1"/>
</dbReference>
<dbReference type="HOGENOM" id="CLU_091705_6_0_6"/>
<dbReference type="Pfam" id="PF07963">
    <property type="entry name" value="N_methyl"/>
    <property type="match status" value="1"/>
</dbReference>
<protein>
    <submittedName>
        <fullName evidence="2">Tfp pilus assembly protein PilE-like protein</fullName>
    </submittedName>
</protein>
<dbReference type="GO" id="GO:0043683">
    <property type="term" value="P:type IV pilus assembly"/>
    <property type="evidence" value="ECO:0007669"/>
    <property type="project" value="InterPro"/>
</dbReference>
<name>F8GZ79_STUS2</name>
<dbReference type="InterPro" id="IPR031982">
    <property type="entry name" value="PilE-like"/>
</dbReference>
<dbReference type="SUPFAM" id="SSF54523">
    <property type="entry name" value="Pili subunits"/>
    <property type="match status" value="1"/>
</dbReference>
<dbReference type="PANTHER" id="PTHR30093">
    <property type="entry name" value="GENERAL SECRETION PATHWAY PROTEIN G"/>
    <property type="match status" value="1"/>
</dbReference>
<dbReference type="FunFam" id="3.30.700.10:FF:000002">
    <property type="entry name" value="Type 4 fimbrial biogenesis protein PilE"/>
    <property type="match status" value="1"/>
</dbReference>
<reference evidence="2 3" key="1">
    <citation type="journal article" date="2011" name="J. Bacteriol.">
        <title>Complete Genome Sequence of the Type Strain Pseudomonas stutzeri CGMCC 1.1803.</title>
        <authorList>
            <person name="Chen M."/>
            <person name="Yan Y."/>
            <person name="Zhang W."/>
            <person name="Lu W."/>
            <person name="Wang J."/>
            <person name="Ping S."/>
            <person name="Lin M."/>
        </authorList>
    </citation>
    <scope>NUCLEOTIDE SEQUENCE [LARGE SCALE GENOMIC DNA]</scope>
    <source>
        <strain evidence="3">ATCC 17588 / DSM 5190 / CCUG 11256 / JCM 5965 / LMG 11199 / NCIMB 11358 / Stanier 221</strain>
    </source>
</reference>
<dbReference type="EMBL" id="CP002881">
    <property type="protein sequence ID" value="AEJ04151.1"/>
    <property type="molecule type" value="Genomic_DNA"/>
</dbReference>